<organism evidence="7 8">
    <name type="scientific">Streptomyces roseolilacinus</name>
    <dbReference type="NCBI Taxonomy" id="66904"/>
    <lineage>
        <taxon>Bacteria</taxon>
        <taxon>Bacillati</taxon>
        <taxon>Actinomycetota</taxon>
        <taxon>Actinomycetes</taxon>
        <taxon>Kitasatosporales</taxon>
        <taxon>Streptomycetaceae</taxon>
        <taxon>Streptomyces</taxon>
    </lineage>
</organism>
<feature type="domain" description="HTH tetR-type" evidence="6">
    <location>
        <begin position="186"/>
        <end position="246"/>
    </location>
</feature>
<keyword evidence="2" id="KW-0805">Transcription regulation</keyword>
<dbReference type="AlphaFoldDB" id="A0A918B7P8"/>
<dbReference type="InterPro" id="IPR039538">
    <property type="entry name" value="BetI_C"/>
</dbReference>
<dbReference type="InterPro" id="IPR009057">
    <property type="entry name" value="Homeodomain-like_sf"/>
</dbReference>
<dbReference type="PRINTS" id="PR00455">
    <property type="entry name" value="HTHTETR"/>
</dbReference>
<dbReference type="InterPro" id="IPR001647">
    <property type="entry name" value="HTH_TetR"/>
</dbReference>
<keyword evidence="1" id="KW-0678">Repressor</keyword>
<name>A0A918B7P8_9ACTN</name>
<dbReference type="GO" id="GO:0000976">
    <property type="term" value="F:transcription cis-regulatory region binding"/>
    <property type="evidence" value="ECO:0007669"/>
    <property type="project" value="TreeGrafter"/>
</dbReference>
<sequence>MADPAPHPDYGITRVHVLSEDAWHIELDHRETRCLITAIIPDEDPGREPSFCLAAPEGDHHVPHQVMRWFMDEVAEEVRVLRGWTGLPPAAVDTVVALREVVADGWDDGDGPALLALLSGVLPADQVAAVFLEVLSADAATLAGPPAGPRRGRRAPGADDRGRLGIGYNGRVNDVKARAARRRNTAPPREEVLAAAMATIAERGLEGLTMAGLGREVGMSSGHLLYYFRTKDELLLRTLEWSEGRLGAERSALLSKHDLPVADRLAAYVGLYVPDGPRDPHWTLWLEVWNRSQNADAEARDRQAAIEGAWHRDLVALLAEGISRGELRRVDPDRYAARLRALLDGFSVHVAVGIPGTGRDQVLAHVREHLRETLLRTA</sequence>
<protein>
    <recommendedName>
        <fullName evidence="6">HTH tetR-type domain-containing protein</fullName>
    </recommendedName>
</protein>
<proteinExistence type="predicted"/>
<evidence type="ECO:0000313" key="7">
    <source>
        <dbReference type="EMBL" id="GGQ31024.1"/>
    </source>
</evidence>
<dbReference type="EMBL" id="BMSV01000016">
    <property type="protein sequence ID" value="GGQ31024.1"/>
    <property type="molecule type" value="Genomic_DNA"/>
</dbReference>
<dbReference type="PANTHER" id="PTHR30055:SF200">
    <property type="entry name" value="HTH-TYPE TRANSCRIPTIONAL REPRESSOR BDCR"/>
    <property type="match status" value="1"/>
</dbReference>
<dbReference type="InterPro" id="IPR050109">
    <property type="entry name" value="HTH-type_TetR-like_transc_reg"/>
</dbReference>
<evidence type="ECO:0000313" key="8">
    <source>
        <dbReference type="Proteomes" id="UP000654123"/>
    </source>
</evidence>
<reference evidence="7" key="1">
    <citation type="journal article" date="2014" name="Int. J. Syst. Evol. Microbiol.">
        <title>Complete genome sequence of Corynebacterium casei LMG S-19264T (=DSM 44701T), isolated from a smear-ripened cheese.</title>
        <authorList>
            <consortium name="US DOE Joint Genome Institute (JGI-PGF)"/>
            <person name="Walter F."/>
            <person name="Albersmeier A."/>
            <person name="Kalinowski J."/>
            <person name="Ruckert C."/>
        </authorList>
    </citation>
    <scope>NUCLEOTIDE SEQUENCE</scope>
    <source>
        <strain evidence="7">JCM 4335</strain>
    </source>
</reference>
<dbReference type="Pfam" id="PF00440">
    <property type="entry name" value="TetR_N"/>
    <property type="match status" value="1"/>
</dbReference>
<dbReference type="Proteomes" id="UP000654123">
    <property type="component" value="Unassembled WGS sequence"/>
</dbReference>
<dbReference type="PROSITE" id="PS50977">
    <property type="entry name" value="HTH_TETR_2"/>
    <property type="match status" value="1"/>
</dbReference>
<keyword evidence="3 5" id="KW-0238">DNA-binding</keyword>
<dbReference type="GO" id="GO:0003700">
    <property type="term" value="F:DNA-binding transcription factor activity"/>
    <property type="evidence" value="ECO:0007669"/>
    <property type="project" value="TreeGrafter"/>
</dbReference>
<dbReference type="Pfam" id="PF13977">
    <property type="entry name" value="TetR_C_6"/>
    <property type="match status" value="1"/>
</dbReference>
<accession>A0A918B7P8</accession>
<evidence type="ECO:0000256" key="2">
    <source>
        <dbReference type="ARBA" id="ARBA00023015"/>
    </source>
</evidence>
<dbReference type="Gene3D" id="1.10.357.10">
    <property type="entry name" value="Tetracycline Repressor, domain 2"/>
    <property type="match status" value="1"/>
</dbReference>
<dbReference type="SUPFAM" id="SSF48498">
    <property type="entry name" value="Tetracyclin repressor-like, C-terminal domain"/>
    <property type="match status" value="1"/>
</dbReference>
<comment type="caution">
    <text evidence="7">The sequence shown here is derived from an EMBL/GenBank/DDBJ whole genome shotgun (WGS) entry which is preliminary data.</text>
</comment>
<gene>
    <name evidence="7" type="ORF">GCM10010249_57000</name>
</gene>
<evidence type="ECO:0000256" key="1">
    <source>
        <dbReference type="ARBA" id="ARBA00022491"/>
    </source>
</evidence>
<reference evidence="7" key="2">
    <citation type="submission" date="2020-09" db="EMBL/GenBank/DDBJ databases">
        <authorList>
            <person name="Sun Q."/>
            <person name="Ohkuma M."/>
        </authorList>
    </citation>
    <scope>NUCLEOTIDE SEQUENCE</scope>
    <source>
        <strain evidence="7">JCM 4335</strain>
    </source>
</reference>
<evidence type="ECO:0000256" key="5">
    <source>
        <dbReference type="PROSITE-ProRule" id="PRU00335"/>
    </source>
</evidence>
<feature type="DNA-binding region" description="H-T-H motif" evidence="5">
    <location>
        <begin position="209"/>
        <end position="228"/>
    </location>
</feature>
<evidence type="ECO:0000256" key="4">
    <source>
        <dbReference type="ARBA" id="ARBA00023163"/>
    </source>
</evidence>
<dbReference type="InterPro" id="IPR036271">
    <property type="entry name" value="Tet_transcr_reg_TetR-rel_C_sf"/>
</dbReference>
<evidence type="ECO:0000259" key="6">
    <source>
        <dbReference type="PROSITE" id="PS50977"/>
    </source>
</evidence>
<keyword evidence="4" id="KW-0804">Transcription</keyword>
<dbReference type="SUPFAM" id="SSF46689">
    <property type="entry name" value="Homeodomain-like"/>
    <property type="match status" value="1"/>
</dbReference>
<evidence type="ECO:0000256" key="3">
    <source>
        <dbReference type="ARBA" id="ARBA00023125"/>
    </source>
</evidence>
<dbReference type="PANTHER" id="PTHR30055">
    <property type="entry name" value="HTH-TYPE TRANSCRIPTIONAL REGULATOR RUTR"/>
    <property type="match status" value="1"/>
</dbReference>
<keyword evidence="8" id="KW-1185">Reference proteome</keyword>